<dbReference type="NCBIfam" id="TIGR01764">
    <property type="entry name" value="excise"/>
    <property type="match status" value="1"/>
</dbReference>
<dbReference type="PANTHER" id="PTHR38431:SF1">
    <property type="entry name" value="BLL2305 PROTEIN"/>
    <property type="match status" value="1"/>
</dbReference>
<feature type="domain" description="PBP" evidence="1">
    <location>
        <begin position="171"/>
        <end position="360"/>
    </location>
</feature>
<reference evidence="3 4" key="1">
    <citation type="submission" date="2023-02" db="EMBL/GenBank/DDBJ databases">
        <title>Genome sequence of Paenibacillus kyungheensis KACC 18744.</title>
        <authorList>
            <person name="Kim S."/>
            <person name="Heo J."/>
            <person name="Kwon S.-W."/>
        </authorList>
    </citation>
    <scope>NUCLEOTIDE SEQUENCE [LARGE SCALE GENOMIC DNA]</scope>
    <source>
        <strain evidence="3 4">KACC 18744</strain>
    </source>
</reference>
<accession>A0AAX3LWA2</accession>
<dbReference type="SUPFAM" id="SSF53850">
    <property type="entry name" value="Periplasmic binding protein-like II"/>
    <property type="match status" value="1"/>
</dbReference>
<name>A0AAX3LWA2_9BACL</name>
<evidence type="ECO:0000259" key="1">
    <source>
        <dbReference type="Pfam" id="PF12727"/>
    </source>
</evidence>
<feature type="domain" description="Helix-turn-helix" evidence="2">
    <location>
        <begin position="7"/>
        <end position="54"/>
    </location>
</feature>
<dbReference type="GO" id="GO:0003677">
    <property type="term" value="F:DNA binding"/>
    <property type="evidence" value="ECO:0007669"/>
    <property type="project" value="InterPro"/>
</dbReference>
<dbReference type="Gene3D" id="3.40.190.10">
    <property type="entry name" value="Periplasmic binding protein-like II"/>
    <property type="match status" value="1"/>
</dbReference>
<dbReference type="PANTHER" id="PTHR38431">
    <property type="entry name" value="BLL2305 PROTEIN"/>
    <property type="match status" value="1"/>
</dbReference>
<dbReference type="KEGG" id="pka:PQ456_13665"/>
<dbReference type="Pfam" id="PF12727">
    <property type="entry name" value="PBP_like"/>
    <property type="match status" value="1"/>
</dbReference>
<sequence>MNEQVSYTTEEIAKLLKVSKLTVYDLIKKGDLPAYRVGKQMRVDHYDLEAYKQKAKNGMIRENRENAGQLNMTATPLDSMLQTSSSSDSTDVSPLQPGVGNIPHMDYEDHTSDAEATVTPEFVHAAYARPEEILRNTGTMNPITQEPVTPPTSGRTIVITGQDSSLDILARYMEKEDSRYRPLRSFAGSMDSLVSMYMGNSDIVSTHLFDGETGDYNLPYIRKILVSHPCTVINLASRRAGLYVAKGNPKGIRSWQDLAQAGLTMVNRERGAGARVLLDEQLRLNDIRTSQLQGYAQEESSHIAVAGKVASGQADVGVGSEKAAALVGVEFIPLTVERYDLVILNKTENAEWIATLRRILSSDEFKRELQAIGGYDLSRTGEILYASEY</sequence>
<evidence type="ECO:0000313" key="3">
    <source>
        <dbReference type="EMBL" id="WCT54249.1"/>
    </source>
</evidence>
<evidence type="ECO:0000259" key="2">
    <source>
        <dbReference type="Pfam" id="PF12728"/>
    </source>
</evidence>
<dbReference type="AlphaFoldDB" id="A0AAX3LWA2"/>
<dbReference type="EMBL" id="CP117416">
    <property type="protein sequence ID" value="WCT54249.1"/>
    <property type="molecule type" value="Genomic_DNA"/>
</dbReference>
<organism evidence="3 4">
    <name type="scientific">Paenibacillus kyungheensis</name>
    <dbReference type="NCBI Taxonomy" id="1452732"/>
    <lineage>
        <taxon>Bacteria</taxon>
        <taxon>Bacillati</taxon>
        <taxon>Bacillota</taxon>
        <taxon>Bacilli</taxon>
        <taxon>Bacillales</taxon>
        <taxon>Paenibacillaceae</taxon>
        <taxon>Paenibacillus</taxon>
    </lineage>
</organism>
<dbReference type="InterPro" id="IPR024370">
    <property type="entry name" value="PBP_domain"/>
</dbReference>
<protein>
    <submittedName>
        <fullName evidence="3">Helix-turn-helix transcriptional regulator</fullName>
    </submittedName>
</protein>
<dbReference type="InterPro" id="IPR010093">
    <property type="entry name" value="SinI_DNA-bd"/>
</dbReference>
<evidence type="ECO:0000313" key="4">
    <source>
        <dbReference type="Proteomes" id="UP001220509"/>
    </source>
</evidence>
<gene>
    <name evidence="3" type="ORF">PQ456_13665</name>
</gene>
<dbReference type="RefSeq" id="WP_273612791.1">
    <property type="nucleotide sequence ID" value="NZ_CP117416.1"/>
</dbReference>
<dbReference type="InterPro" id="IPR041657">
    <property type="entry name" value="HTH_17"/>
</dbReference>
<keyword evidence="4" id="KW-1185">Reference proteome</keyword>
<dbReference type="Pfam" id="PF12728">
    <property type="entry name" value="HTH_17"/>
    <property type="match status" value="1"/>
</dbReference>
<proteinExistence type="predicted"/>
<dbReference type="Proteomes" id="UP001220509">
    <property type="component" value="Chromosome"/>
</dbReference>